<evidence type="ECO:0000256" key="1">
    <source>
        <dbReference type="SAM" id="SignalP"/>
    </source>
</evidence>
<evidence type="ECO:0000313" key="3">
    <source>
        <dbReference type="Proteomes" id="UP001485459"/>
    </source>
</evidence>
<dbReference type="Gene3D" id="2.120.10.30">
    <property type="entry name" value="TolB, C-terminal domain"/>
    <property type="match status" value="1"/>
</dbReference>
<proteinExistence type="predicted"/>
<gene>
    <name evidence="2" type="ORF">WJU16_16465</name>
</gene>
<sequence>MKMKYAILSLFLAGAPCLDALAQQATLTKLWSTDTTLKVPESVCFDAKRNILYVTNIDGQPWGKDGQGFVSRVSPKDGKIVSLRWVEGLHAPKGMGLYKNRLYVADLNEVVVIDIEKGAIEKRIAIANAEGLNDVTVAPNGQVLVTDSRKKTVHVVVPETNSGPYLDSARSGLKGPNGILAGPAGLLVLDDSSVKLAAIDGTLTKVAPASNGADGIEHVKGDEYIVSCWKGDVYYVNIKNNSADKILDTQAEKLQTADIGYDPKKKIVYIPTFFGNHVTAYKLTVN</sequence>
<keyword evidence="1" id="KW-0732">Signal</keyword>
<accession>A0ABZ2YIQ3</accession>
<organism evidence="2 3">
    <name type="scientific">Chitinophaga pollutisoli</name>
    <dbReference type="NCBI Taxonomy" id="3133966"/>
    <lineage>
        <taxon>Bacteria</taxon>
        <taxon>Pseudomonadati</taxon>
        <taxon>Bacteroidota</taxon>
        <taxon>Chitinophagia</taxon>
        <taxon>Chitinophagales</taxon>
        <taxon>Chitinophagaceae</taxon>
        <taxon>Chitinophaga</taxon>
    </lineage>
</organism>
<dbReference type="EMBL" id="CP149822">
    <property type="protein sequence ID" value="WZN39595.1"/>
    <property type="molecule type" value="Genomic_DNA"/>
</dbReference>
<evidence type="ECO:0000313" key="2">
    <source>
        <dbReference type="EMBL" id="WZN39595.1"/>
    </source>
</evidence>
<reference evidence="3" key="1">
    <citation type="submission" date="2024-03" db="EMBL/GenBank/DDBJ databases">
        <title>Chitinophaga horti sp. nov., isolated from garden soil.</title>
        <authorList>
            <person name="Lee D.S."/>
            <person name="Han D.M."/>
            <person name="Baek J.H."/>
            <person name="Choi D.G."/>
            <person name="Jeon J.H."/>
            <person name="Jeon C.O."/>
        </authorList>
    </citation>
    <scope>NUCLEOTIDE SEQUENCE [LARGE SCALE GENOMIC DNA]</scope>
    <source>
        <strain evidence="3">GPA1</strain>
    </source>
</reference>
<feature type="signal peptide" evidence="1">
    <location>
        <begin position="1"/>
        <end position="22"/>
    </location>
</feature>
<dbReference type="RefSeq" id="WP_341834573.1">
    <property type="nucleotide sequence ID" value="NZ_CP149822.1"/>
</dbReference>
<keyword evidence="3" id="KW-1185">Reference proteome</keyword>
<name>A0ABZ2YIQ3_9BACT</name>
<dbReference type="InterPro" id="IPR011042">
    <property type="entry name" value="6-blade_b-propeller_TolB-like"/>
</dbReference>
<feature type="chain" id="PRO_5047393106" evidence="1">
    <location>
        <begin position="23"/>
        <end position="286"/>
    </location>
</feature>
<protein>
    <submittedName>
        <fullName evidence="2">ATP/GTP-binding protein</fullName>
    </submittedName>
</protein>
<dbReference type="SUPFAM" id="SSF63829">
    <property type="entry name" value="Calcium-dependent phosphotriesterase"/>
    <property type="match status" value="1"/>
</dbReference>
<dbReference type="Proteomes" id="UP001485459">
    <property type="component" value="Chromosome"/>
</dbReference>